<proteinExistence type="predicted"/>
<evidence type="ECO:0000313" key="2">
    <source>
        <dbReference type="EMBL" id="GGO64585.1"/>
    </source>
</evidence>
<evidence type="ECO:0000256" key="1">
    <source>
        <dbReference type="SAM" id="MobiDB-lite"/>
    </source>
</evidence>
<reference evidence="2" key="2">
    <citation type="submission" date="2020-09" db="EMBL/GenBank/DDBJ databases">
        <authorList>
            <person name="Sun Q."/>
            <person name="Zhou Y."/>
        </authorList>
    </citation>
    <scope>NUCLEOTIDE SEQUENCE</scope>
    <source>
        <strain evidence="2">CGMCC 4.7368</strain>
    </source>
</reference>
<organism evidence="2 3">
    <name type="scientific">Nonomuraea cavernae</name>
    <dbReference type="NCBI Taxonomy" id="2045107"/>
    <lineage>
        <taxon>Bacteria</taxon>
        <taxon>Bacillati</taxon>
        <taxon>Actinomycetota</taxon>
        <taxon>Actinomycetes</taxon>
        <taxon>Streptosporangiales</taxon>
        <taxon>Streptosporangiaceae</taxon>
        <taxon>Nonomuraea</taxon>
    </lineage>
</organism>
<name>A0A918DGD5_9ACTN</name>
<reference evidence="2" key="1">
    <citation type="journal article" date="2014" name="Int. J. Syst. Evol. Microbiol.">
        <title>Complete genome sequence of Corynebacterium casei LMG S-19264T (=DSM 44701T), isolated from a smear-ripened cheese.</title>
        <authorList>
            <consortium name="US DOE Joint Genome Institute (JGI-PGF)"/>
            <person name="Walter F."/>
            <person name="Albersmeier A."/>
            <person name="Kalinowski J."/>
            <person name="Ruckert C."/>
        </authorList>
    </citation>
    <scope>NUCLEOTIDE SEQUENCE</scope>
    <source>
        <strain evidence="2">CGMCC 4.7368</strain>
    </source>
</reference>
<keyword evidence="3" id="KW-1185">Reference proteome</keyword>
<protein>
    <submittedName>
        <fullName evidence="2">Uncharacterized protein</fullName>
    </submittedName>
</protein>
<dbReference type="Proteomes" id="UP000646523">
    <property type="component" value="Unassembled WGS sequence"/>
</dbReference>
<dbReference type="AlphaFoldDB" id="A0A918DGD5"/>
<dbReference type="EMBL" id="BMNH01000003">
    <property type="protein sequence ID" value="GGO64585.1"/>
    <property type="molecule type" value="Genomic_DNA"/>
</dbReference>
<gene>
    <name evidence="2" type="ORF">GCM10012289_14260</name>
</gene>
<sequence length="57" mass="6220">MLEQNGVGPETARRLTMWHYGPTGDPRTPSRDDREGILAATEARPLAPSDEGLSSVR</sequence>
<feature type="region of interest" description="Disordered" evidence="1">
    <location>
        <begin position="1"/>
        <end position="57"/>
    </location>
</feature>
<evidence type="ECO:0000313" key="3">
    <source>
        <dbReference type="Proteomes" id="UP000646523"/>
    </source>
</evidence>
<accession>A0A918DGD5</accession>
<comment type="caution">
    <text evidence="2">The sequence shown here is derived from an EMBL/GenBank/DDBJ whole genome shotgun (WGS) entry which is preliminary data.</text>
</comment>